<protein>
    <submittedName>
        <fullName evidence="2">UMP-CMP kinase 2, mitochondrial</fullName>
    </submittedName>
</protein>
<organism evidence="1 2">
    <name type="scientific">Thamnophis sirtalis</name>
    <dbReference type="NCBI Taxonomy" id="35019"/>
    <lineage>
        <taxon>Eukaryota</taxon>
        <taxon>Metazoa</taxon>
        <taxon>Chordata</taxon>
        <taxon>Craniata</taxon>
        <taxon>Vertebrata</taxon>
        <taxon>Euteleostomi</taxon>
        <taxon>Lepidosauria</taxon>
        <taxon>Squamata</taxon>
        <taxon>Bifurcata</taxon>
        <taxon>Unidentata</taxon>
        <taxon>Episquamata</taxon>
        <taxon>Toxicofera</taxon>
        <taxon>Serpentes</taxon>
        <taxon>Colubroidea</taxon>
        <taxon>Colubridae</taxon>
        <taxon>Natricinae</taxon>
        <taxon>Thamnophis</taxon>
    </lineage>
</organism>
<dbReference type="InterPro" id="IPR027417">
    <property type="entry name" value="P-loop_NTPase"/>
</dbReference>
<sequence length="272" mass="29771">GPGAVGWLLSGAAQGRCYSFGIPVAATPPERVRAARLQGTVQRRLEEAPWGARGRVLPLLCYGRGGALLEKGFLVQDERGLPETRAFLDELLRGLLLPAHLCVYEEGEGGRLGCTWWGFQGAGKESQLLGRANVVAAEEADFHPAVPHHLGDTVFRSREAARQVLEECTSIIPESRLVLELVDKCPKHPKKGNFPLIVIEGLDATGKTTVTHFLKDSLDAVLLRTPPSCVGQWRKIFDDEPPLIRRAFYALTNYIVASEVAKESSKFPVILD</sequence>
<dbReference type="GO" id="GO:0016301">
    <property type="term" value="F:kinase activity"/>
    <property type="evidence" value="ECO:0007669"/>
    <property type="project" value="UniProtKB-KW"/>
</dbReference>
<keyword evidence="2" id="KW-0418">Kinase</keyword>
<dbReference type="Proteomes" id="UP000504617">
    <property type="component" value="Unplaced"/>
</dbReference>
<keyword evidence="1" id="KW-1185">Reference proteome</keyword>
<dbReference type="SUPFAM" id="SSF52540">
    <property type="entry name" value="P-loop containing nucleoside triphosphate hydrolases"/>
    <property type="match status" value="1"/>
</dbReference>
<feature type="non-terminal residue" evidence="2">
    <location>
        <position position="1"/>
    </location>
</feature>
<dbReference type="GeneID" id="106554524"/>
<keyword evidence="2" id="KW-0808">Transferase</keyword>
<accession>A0A6I9YWM1</accession>
<evidence type="ECO:0000313" key="2">
    <source>
        <dbReference type="RefSeq" id="XP_013928692.1"/>
    </source>
</evidence>
<reference evidence="2" key="1">
    <citation type="submission" date="2025-08" db="UniProtKB">
        <authorList>
            <consortium name="RefSeq"/>
        </authorList>
    </citation>
    <scope>IDENTIFICATION</scope>
</reference>
<dbReference type="Gene3D" id="3.40.50.300">
    <property type="entry name" value="P-loop containing nucleotide triphosphate hydrolases"/>
    <property type="match status" value="1"/>
</dbReference>
<feature type="non-terminal residue" evidence="2">
    <location>
        <position position="272"/>
    </location>
</feature>
<name>A0A6I9YWM1_9SAUR</name>
<proteinExistence type="predicted"/>
<dbReference type="AlphaFoldDB" id="A0A6I9YWM1"/>
<dbReference type="CTD" id="129607"/>
<dbReference type="OrthoDB" id="425602at2759"/>
<dbReference type="KEGG" id="tsr:106554524"/>
<dbReference type="RefSeq" id="XP_013928692.1">
    <property type="nucleotide sequence ID" value="XM_014073217.1"/>
</dbReference>
<evidence type="ECO:0000313" key="1">
    <source>
        <dbReference type="Proteomes" id="UP000504617"/>
    </source>
</evidence>
<gene>
    <name evidence="2" type="primary">CMPK2</name>
</gene>